<keyword evidence="7 8" id="KW-0472">Membrane</keyword>
<dbReference type="Proteomes" id="UP000245207">
    <property type="component" value="Unassembled WGS sequence"/>
</dbReference>
<keyword evidence="5 8" id="KW-1133">Transmembrane helix</keyword>
<evidence type="ECO:0000256" key="3">
    <source>
        <dbReference type="ARBA" id="ARBA00022448"/>
    </source>
</evidence>
<dbReference type="PANTHER" id="PTHR31064">
    <property type="entry name" value="POTASSIUM TRANSPORT PROTEIN DDB_G0292412-RELATED"/>
    <property type="match status" value="1"/>
</dbReference>
<gene>
    <name evidence="9" type="ORF">CTI12_AA601440</name>
</gene>
<proteinExistence type="inferred from homology"/>
<reference evidence="9 10" key="1">
    <citation type="journal article" date="2018" name="Mol. Plant">
        <title>The genome of Artemisia annua provides insight into the evolution of Asteraceae family and artemisinin biosynthesis.</title>
        <authorList>
            <person name="Shen Q."/>
            <person name="Zhang L."/>
            <person name="Liao Z."/>
            <person name="Wang S."/>
            <person name="Yan T."/>
            <person name="Shi P."/>
            <person name="Liu M."/>
            <person name="Fu X."/>
            <person name="Pan Q."/>
            <person name="Wang Y."/>
            <person name="Lv Z."/>
            <person name="Lu X."/>
            <person name="Zhang F."/>
            <person name="Jiang W."/>
            <person name="Ma Y."/>
            <person name="Chen M."/>
            <person name="Hao X."/>
            <person name="Li L."/>
            <person name="Tang Y."/>
            <person name="Lv G."/>
            <person name="Zhou Y."/>
            <person name="Sun X."/>
            <person name="Brodelius P.E."/>
            <person name="Rose J.K.C."/>
            <person name="Tang K."/>
        </authorList>
    </citation>
    <scope>NUCLEOTIDE SEQUENCE [LARGE SCALE GENOMIC DNA]</scope>
    <source>
        <strain evidence="10">cv. Huhao1</strain>
        <tissue evidence="9">Leaf</tissue>
    </source>
</reference>
<feature type="transmembrane region" description="Helical" evidence="8">
    <location>
        <begin position="411"/>
        <end position="430"/>
    </location>
</feature>
<evidence type="ECO:0000256" key="2">
    <source>
        <dbReference type="ARBA" id="ARBA00010864"/>
    </source>
</evidence>
<comment type="similarity">
    <text evidence="2">Belongs to the TrkH potassium transport family. HKT (TC 2.A.38.3) subfamily.</text>
</comment>
<accession>A0A2U1KHK3</accession>
<keyword evidence="10" id="KW-1185">Reference proteome</keyword>
<dbReference type="OrthoDB" id="9999863at2759"/>
<evidence type="ECO:0000256" key="1">
    <source>
        <dbReference type="ARBA" id="ARBA00004141"/>
    </source>
</evidence>
<dbReference type="InterPro" id="IPR003445">
    <property type="entry name" value="Cat_transpt"/>
</dbReference>
<dbReference type="GO" id="GO:0015081">
    <property type="term" value="F:sodium ion transmembrane transporter activity"/>
    <property type="evidence" value="ECO:0007669"/>
    <property type="project" value="TreeGrafter"/>
</dbReference>
<protein>
    <submittedName>
        <fullName evidence="9">Cation transporter</fullName>
    </submittedName>
</protein>
<feature type="transmembrane region" description="Helical" evidence="8">
    <location>
        <begin position="223"/>
        <end position="240"/>
    </location>
</feature>
<organism evidence="9 10">
    <name type="scientific">Artemisia annua</name>
    <name type="common">Sweet wormwood</name>
    <dbReference type="NCBI Taxonomy" id="35608"/>
    <lineage>
        <taxon>Eukaryota</taxon>
        <taxon>Viridiplantae</taxon>
        <taxon>Streptophyta</taxon>
        <taxon>Embryophyta</taxon>
        <taxon>Tracheophyta</taxon>
        <taxon>Spermatophyta</taxon>
        <taxon>Magnoliopsida</taxon>
        <taxon>eudicotyledons</taxon>
        <taxon>Gunneridae</taxon>
        <taxon>Pentapetalae</taxon>
        <taxon>asterids</taxon>
        <taxon>campanulids</taxon>
        <taxon>Asterales</taxon>
        <taxon>Asteraceae</taxon>
        <taxon>Asteroideae</taxon>
        <taxon>Anthemideae</taxon>
        <taxon>Artemisiinae</taxon>
        <taxon>Artemisia</taxon>
    </lineage>
</organism>
<evidence type="ECO:0000256" key="7">
    <source>
        <dbReference type="ARBA" id="ARBA00023136"/>
    </source>
</evidence>
<evidence type="ECO:0000256" key="4">
    <source>
        <dbReference type="ARBA" id="ARBA00022692"/>
    </source>
</evidence>
<dbReference type="Pfam" id="PF02386">
    <property type="entry name" value="TrkH"/>
    <property type="match status" value="1"/>
</dbReference>
<evidence type="ECO:0000313" key="9">
    <source>
        <dbReference type="EMBL" id="PWA36279.1"/>
    </source>
</evidence>
<sequence>MENPNALITKTSNLFKNPCNLSCSNKLLSLCVNAITHPNPFWLQLCYFVTLSLLGFVSLKTLEFKTSFRPKDIDLLFTAVSAVTVSSMSTIDMEVFSNSQLIVLMFLMFMGGEVFVSMLGLQFRKFKHRILGFGSNQDPTSTIHSLECTIELGVSSNDGKPSPCKSINRNYLSYTANRSLGYVVLCYILIVHFIGFILTYIYITSTSSSRNILINKGLSKHTFSLFTTVSTFANCGFVPTNESMMLFRKNSGLLLILIPQILLGSTLYPVVLRALILVLEKITKRVELGYMLEYSKEMGYDQLLSTVQTFYLSISVLGLILVQFVVFCLMEWHNKETLGGLDGYEKVVGSLFQVVNTRYAGEAVFDLSKISPAILVGFLFMMYLPSSVTYLPVHDHENSLRRDQKKSWSDYLLFSQLSYLVIFTILICVLERKKMDVDPLNFSVLNIAFEVFRKMEQQWEMYAYVGDVCWKTQKFQQEWW</sequence>
<comment type="subcellular location">
    <subcellularLocation>
        <location evidence="1">Membrane</location>
        <topology evidence="1">Multi-pass membrane protein</topology>
    </subcellularLocation>
</comment>
<feature type="transmembrane region" description="Helical" evidence="8">
    <location>
        <begin position="41"/>
        <end position="61"/>
    </location>
</feature>
<keyword evidence="4 8" id="KW-0812">Transmembrane</keyword>
<evidence type="ECO:0000256" key="5">
    <source>
        <dbReference type="ARBA" id="ARBA00022989"/>
    </source>
</evidence>
<evidence type="ECO:0000256" key="6">
    <source>
        <dbReference type="ARBA" id="ARBA00023065"/>
    </source>
</evidence>
<dbReference type="EMBL" id="PKPP01018426">
    <property type="protein sequence ID" value="PWA36279.1"/>
    <property type="molecule type" value="Genomic_DNA"/>
</dbReference>
<dbReference type="InterPro" id="IPR051143">
    <property type="entry name" value="TrkH_K-transport"/>
</dbReference>
<dbReference type="GO" id="GO:0005886">
    <property type="term" value="C:plasma membrane"/>
    <property type="evidence" value="ECO:0007669"/>
    <property type="project" value="TreeGrafter"/>
</dbReference>
<evidence type="ECO:0000313" key="10">
    <source>
        <dbReference type="Proteomes" id="UP000245207"/>
    </source>
</evidence>
<feature type="transmembrane region" description="Helical" evidence="8">
    <location>
        <begin position="252"/>
        <end position="271"/>
    </location>
</feature>
<feature type="transmembrane region" description="Helical" evidence="8">
    <location>
        <begin position="73"/>
        <end position="89"/>
    </location>
</feature>
<dbReference type="PANTHER" id="PTHR31064:SF30">
    <property type="entry name" value="HIGH-AFFINITY POTASSIUM TRANSPORT PROTEIN-RELATED"/>
    <property type="match status" value="1"/>
</dbReference>
<feature type="transmembrane region" description="Helical" evidence="8">
    <location>
        <begin position="101"/>
        <end position="121"/>
    </location>
</feature>
<evidence type="ECO:0000256" key="8">
    <source>
        <dbReference type="SAM" id="Phobius"/>
    </source>
</evidence>
<keyword evidence="3" id="KW-0813">Transport</keyword>
<dbReference type="AlphaFoldDB" id="A0A2U1KHK3"/>
<comment type="caution">
    <text evidence="9">The sequence shown here is derived from an EMBL/GenBank/DDBJ whole genome shotgun (WGS) entry which is preliminary data.</text>
</comment>
<feature type="transmembrane region" description="Helical" evidence="8">
    <location>
        <begin position="179"/>
        <end position="203"/>
    </location>
</feature>
<dbReference type="STRING" id="35608.A0A2U1KHK3"/>
<keyword evidence="6" id="KW-0406">Ion transport</keyword>
<feature type="transmembrane region" description="Helical" evidence="8">
    <location>
        <begin position="373"/>
        <end position="391"/>
    </location>
</feature>
<feature type="transmembrane region" description="Helical" evidence="8">
    <location>
        <begin position="310"/>
        <end position="330"/>
    </location>
</feature>
<name>A0A2U1KHK3_ARTAN</name>